<feature type="region of interest" description="Disordered" evidence="5">
    <location>
        <begin position="438"/>
        <end position="558"/>
    </location>
</feature>
<keyword evidence="3 6" id="KW-1133">Transmembrane helix</keyword>
<evidence type="ECO:0000256" key="2">
    <source>
        <dbReference type="ARBA" id="ARBA00022692"/>
    </source>
</evidence>
<dbReference type="GO" id="GO:0005886">
    <property type="term" value="C:plasma membrane"/>
    <property type="evidence" value="ECO:0007669"/>
    <property type="project" value="TreeGrafter"/>
</dbReference>
<evidence type="ECO:0008006" key="9">
    <source>
        <dbReference type="Google" id="ProtNLM"/>
    </source>
</evidence>
<dbReference type="EMBL" id="CAJGYM010000002">
    <property type="protein sequence ID" value="CAD6185107.1"/>
    <property type="molecule type" value="Genomic_DNA"/>
</dbReference>
<protein>
    <recommendedName>
        <fullName evidence="9">Tetraspanin</fullName>
    </recommendedName>
</protein>
<feature type="transmembrane region" description="Helical" evidence="6">
    <location>
        <begin position="204"/>
        <end position="228"/>
    </location>
</feature>
<evidence type="ECO:0000313" key="8">
    <source>
        <dbReference type="Proteomes" id="UP000835052"/>
    </source>
</evidence>
<dbReference type="OrthoDB" id="2014092at2759"/>
<organism evidence="7 8">
    <name type="scientific">Caenorhabditis auriculariae</name>
    <dbReference type="NCBI Taxonomy" id="2777116"/>
    <lineage>
        <taxon>Eukaryota</taxon>
        <taxon>Metazoa</taxon>
        <taxon>Ecdysozoa</taxon>
        <taxon>Nematoda</taxon>
        <taxon>Chromadorea</taxon>
        <taxon>Rhabditida</taxon>
        <taxon>Rhabditina</taxon>
        <taxon>Rhabditomorpha</taxon>
        <taxon>Rhabditoidea</taxon>
        <taxon>Rhabditidae</taxon>
        <taxon>Peloderinae</taxon>
        <taxon>Caenorhabditis</taxon>
    </lineage>
</organism>
<name>A0A8S1GNH3_9PELO</name>
<dbReference type="AlphaFoldDB" id="A0A8S1GNH3"/>
<comment type="subcellular location">
    <subcellularLocation>
        <location evidence="1">Membrane</location>
        <topology evidence="1">Multi-pass membrane protein</topology>
    </subcellularLocation>
</comment>
<feature type="compositionally biased region" description="Pro residues" evidence="5">
    <location>
        <begin position="474"/>
        <end position="488"/>
    </location>
</feature>
<evidence type="ECO:0000256" key="3">
    <source>
        <dbReference type="ARBA" id="ARBA00022989"/>
    </source>
</evidence>
<sequence length="558" mass="61839">MQRVASRIHSWLTAQLSLFSTPKKRRLQQTEWLFGSRRLQTGCRRPQLFEATLGYRSASGACEWERCLLMGAAEPSRSRNVPQGNGKQRKPRQEISACLKWLVFMLNSFCFSERNSASRLTVIVMPSLLTSACFGFFSCRAVQGKPRKTINTAAKSNGIGTCTHGVHGAKDVGICNELIGVAILALGVYLFIKDFREVKLVDIILNPAILISVIGVSICVISLLGSLGALRDNIFLLKSFALSVFFSYILVVVATFVLFILFYTDTTEGLSAHSLLLYAIKNYHTNRNLAEIVDSLQENLQCCGVSSIAQGYRDWSMSYQFNCTTSNPQPEKCGVPFSCCRKSVISEAAGSSNPLLPAMRSLECWQNALTKRPSELEHDIYTRGCLQPLRTVFESHAVHIGAAVALLIVPVCISVCLTNILAKQVDHQRFLLEREARRHERRKKRERDHRIRDQMNSLDMLEEGVMSPAIPTARPKPPDMPPPLPPCDVPRKVSKNTSTSPTRKPAADPNQAGQRRKKANGGAPPGPALSNANSRTHQWVLQQSDLVPQKPSAPPVTK</sequence>
<evidence type="ECO:0000256" key="1">
    <source>
        <dbReference type="ARBA" id="ARBA00004141"/>
    </source>
</evidence>
<dbReference type="Gene3D" id="1.10.1450.10">
    <property type="entry name" value="Tetraspanin"/>
    <property type="match status" value="1"/>
</dbReference>
<keyword evidence="2 6" id="KW-0812">Transmembrane</keyword>
<accession>A0A8S1GNH3</accession>
<feature type="transmembrane region" description="Helical" evidence="6">
    <location>
        <begin position="120"/>
        <end position="139"/>
    </location>
</feature>
<dbReference type="PANTHER" id="PTHR19282:SF502">
    <property type="entry name" value="TETRASPANIN-14"/>
    <property type="match status" value="1"/>
</dbReference>
<evidence type="ECO:0000256" key="4">
    <source>
        <dbReference type="ARBA" id="ARBA00023136"/>
    </source>
</evidence>
<evidence type="ECO:0000313" key="7">
    <source>
        <dbReference type="EMBL" id="CAD6185107.1"/>
    </source>
</evidence>
<reference evidence="7" key="1">
    <citation type="submission" date="2020-10" db="EMBL/GenBank/DDBJ databases">
        <authorList>
            <person name="Kikuchi T."/>
        </authorList>
    </citation>
    <scope>NUCLEOTIDE SEQUENCE</scope>
    <source>
        <strain evidence="7">NKZ352</strain>
    </source>
</reference>
<evidence type="ECO:0000256" key="6">
    <source>
        <dbReference type="SAM" id="Phobius"/>
    </source>
</evidence>
<dbReference type="InterPro" id="IPR018499">
    <property type="entry name" value="Tetraspanin/Peripherin"/>
</dbReference>
<proteinExistence type="predicted"/>
<feature type="transmembrane region" description="Helical" evidence="6">
    <location>
        <begin position="397"/>
        <end position="422"/>
    </location>
</feature>
<gene>
    <name evidence="7" type="ORF">CAUJ_LOCUS1026</name>
</gene>
<dbReference type="InterPro" id="IPR008952">
    <property type="entry name" value="Tetraspanin_EC2_sf"/>
</dbReference>
<feature type="transmembrane region" description="Helical" evidence="6">
    <location>
        <begin position="240"/>
        <end position="263"/>
    </location>
</feature>
<keyword evidence="4 6" id="KW-0472">Membrane</keyword>
<dbReference type="SUPFAM" id="SSF48652">
    <property type="entry name" value="Tetraspanin"/>
    <property type="match status" value="1"/>
</dbReference>
<dbReference type="Pfam" id="PF00335">
    <property type="entry name" value="Tetraspanin"/>
    <property type="match status" value="1"/>
</dbReference>
<dbReference type="Proteomes" id="UP000835052">
    <property type="component" value="Unassembled WGS sequence"/>
</dbReference>
<keyword evidence="8" id="KW-1185">Reference proteome</keyword>
<feature type="compositionally biased region" description="Polar residues" evidence="5">
    <location>
        <begin position="530"/>
        <end position="546"/>
    </location>
</feature>
<comment type="caution">
    <text evidence="7">The sequence shown here is derived from an EMBL/GenBank/DDBJ whole genome shotgun (WGS) entry which is preliminary data.</text>
</comment>
<evidence type="ECO:0000256" key="5">
    <source>
        <dbReference type="SAM" id="MobiDB-lite"/>
    </source>
</evidence>
<feature type="transmembrane region" description="Helical" evidence="6">
    <location>
        <begin position="174"/>
        <end position="192"/>
    </location>
</feature>
<dbReference type="PANTHER" id="PTHR19282">
    <property type="entry name" value="TETRASPANIN"/>
    <property type="match status" value="1"/>
</dbReference>